<gene>
    <name evidence="2" type="ORF">GCM10011487_15590</name>
</gene>
<keyword evidence="1" id="KW-0812">Transmembrane</keyword>
<feature type="transmembrane region" description="Helical" evidence="1">
    <location>
        <begin position="231"/>
        <end position="249"/>
    </location>
</feature>
<dbReference type="InterPro" id="IPR002798">
    <property type="entry name" value="SpoIIM-like"/>
</dbReference>
<dbReference type="AlphaFoldDB" id="A0A829Y8C9"/>
<comment type="caution">
    <text evidence="2">The sequence shown here is derived from an EMBL/GenBank/DDBJ whole genome shotgun (WGS) entry which is preliminary data.</text>
</comment>
<dbReference type="PANTHER" id="PTHR35337:SF1">
    <property type="entry name" value="SLR1478 PROTEIN"/>
    <property type="match status" value="1"/>
</dbReference>
<keyword evidence="3" id="KW-1185">Reference proteome</keyword>
<feature type="transmembrane region" description="Helical" evidence="1">
    <location>
        <begin position="109"/>
        <end position="128"/>
    </location>
</feature>
<dbReference type="EMBL" id="BLJN01000001">
    <property type="protein sequence ID" value="GFE79559.1"/>
    <property type="molecule type" value="Genomic_DNA"/>
</dbReference>
<dbReference type="PANTHER" id="PTHR35337">
    <property type="entry name" value="SLR1478 PROTEIN"/>
    <property type="match status" value="1"/>
</dbReference>
<dbReference type="Proteomes" id="UP000445000">
    <property type="component" value="Unassembled WGS sequence"/>
</dbReference>
<feature type="transmembrane region" description="Helical" evidence="1">
    <location>
        <begin position="300"/>
        <end position="320"/>
    </location>
</feature>
<sequence length="330" mass="35956">MTAEAGMQAWLASRVETWRQLSPQLEALEKSRNHSAAEALQAIDLYRALGRDLSIARRILPGSRVTKALEHSYAKLHSIIYRKPHDWRARLLSLFREEIPAVVRELRPAIVWVTLLFVLSAGAGWWLISEHPELISLLASEEMINGVEGGRLWTEGLLNVTPSSMLSIGILSNNIAVSLMAFCLGILFGLGTFYIIATNGLMLGAIFAFTHQHGMAGELLKFVTAHGVVELSVICLAGAAGTMLGEAVIRPTHATRRESFQHAATKASRLLVLCALLLVGCGFIEGYLSPDPNFPMISRVIVGLGYGMVMIGALTGDLFGRKRVKPAADF</sequence>
<feature type="transmembrane region" description="Helical" evidence="1">
    <location>
        <begin position="270"/>
        <end position="288"/>
    </location>
</feature>
<feature type="transmembrane region" description="Helical" evidence="1">
    <location>
        <begin position="193"/>
        <end position="211"/>
    </location>
</feature>
<reference evidence="3" key="1">
    <citation type="submission" date="2020-01" db="EMBL/GenBank/DDBJ databases">
        <title>'Steroidobacter agaridevorans' sp. nov., agar-degrading bacteria isolated from rhizosphere soils.</title>
        <authorList>
            <person name="Ikenaga M."/>
            <person name="Kataoka M."/>
            <person name="Murouchi A."/>
            <person name="Katsuragi S."/>
            <person name="Sakai M."/>
        </authorList>
    </citation>
    <scope>NUCLEOTIDE SEQUENCE [LARGE SCALE GENOMIC DNA]</scope>
    <source>
        <strain evidence="3">YU21-B</strain>
    </source>
</reference>
<feature type="transmembrane region" description="Helical" evidence="1">
    <location>
        <begin position="165"/>
        <end position="188"/>
    </location>
</feature>
<evidence type="ECO:0000313" key="3">
    <source>
        <dbReference type="Proteomes" id="UP000445000"/>
    </source>
</evidence>
<dbReference type="Pfam" id="PF01944">
    <property type="entry name" value="SpoIIM"/>
    <property type="match status" value="1"/>
</dbReference>
<name>A0A829Y8C9_9GAMM</name>
<dbReference type="RefSeq" id="WP_161811218.1">
    <property type="nucleotide sequence ID" value="NZ_BLJN01000001.1"/>
</dbReference>
<proteinExistence type="predicted"/>
<accession>A0A829Y8C9</accession>
<organism evidence="2 3">
    <name type="scientific">Steroidobacter agaridevorans</name>
    <dbReference type="NCBI Taxonomy" id="2695856"/>
    <lineage>
        <taxon>Bacteria</taxon>
        <taxon>Pseudomonadati</taxon>
        <taxon>Pseudomonadota</taxon>
        <taxon>Gammaproteobacteria</taxon>
        <taxon>Steroidobacterales</taxon>
        <taxon>Steroidobacteraceae</taxon>
        <taxon>Steroidobacter</taxon>
    </lineage>
</organism>
<keyword evidence="1" id="KW-0472">Membrane</keyword>
<protein>
    <submittedName>
        <fullName evidence="2">Membrane protein</fullName>
    </submittedName>
</protein>
<evidence type="ECO:0000313" key="2">
    <source>
        <dbReference type="EMBL" id="GFE79559.1"/>
    </source>
</evidence>
<evidence type="ECO:0000256" key="1">
    <source>
        <dbReference type="SAM" id="Phobius"/>
    </source>
</evidence>
<keyword evidence="1" id="KW-1133">Transmembrane helix</keyword>